<gene>
    <name evidence="1" type="ORF">PsorP6_012358</name>
</gene>
<organism evidence="1 2">
    <name type="scientific">Peronosclerospora sorghi</name>
    <dbReference type="NCBI Taxonomy" id="230839"/>
    <lineage>
        <taxon>Eukaryota</taxon>
        <taxon>Sar</taxon>
        <taxon>Stramenopiles</taxon>
        <taxon>Oomycota</taxon>
        <taxon>Peronosporomycetes</taxon>
        <taxon>Peronosporales</taxon>
        <taxon>Peronosporaceae</taxon>
        <taxon>Peronosclerospora</taxon>
    </lineage>
</organism>
<keyword evidence="2" id="KW-1185">Reference proteome</keyword>
<dbReference type="Proteomes" id="UP001163321">
    <property type="component" value="Chromosome 13"/>
</dbReference>
<sequence length="126" mass="13604">MSANLESGEILEQVVHASHLARIRNVVFMGMGEPLNNYDAVLAALRAMTTVFCLAPKHLTLSTMGFFRSPLRRGLRSDVANSASVNSQFRKGMRLNIDRALPDPVPTEATPLLAEPAAAESSSRGP</sequence>
<comment type="caution">
    <text evidence="1">The sequence shown here is derived from an EMBL/GenBank/DDBJ whole genome shotgun (WGS) entry which is preliminary data.</text>
</comment>
<dbReference type="EMBL" id="CM047592">
    <property type="protein sequence ID" value="KAI9917443.1"/>
    <property type="molecule type" value="Genomic_DNA"/>
</dbReference>
<protein>
    <submittedName>
        <fullName evidence="1">Uncharacterized protein</fullName>
    </submittedName>
</protein>
<evidence type="ECO:0000313" key="2">
    <source>
        <dbReference type="Proteomes" id="UP001163321"/>
    </source>
</evidence>
<reference evidence="1 2" key="1">
    <citation type="journal article" date="2022" name="bioRxiv">
        <title>The genome of the oomycete Peronosclerospora sorghi, a cosmopolitan pathogen of maize and sorghum, is inflated with dispersed pseudogenes.</title>
        <authorList>
            <person name="Fletcher K."/>
            <person name="Martin F."/>
            <person name="Isakeit T."/>
            <person name="Cavanaugh K."/>
            <person name="Magill C."/>
            <person name="Michelmore R."/>
        </authorList>
    </citation>
    <scope>NUCLEOTIDE SEQUENCE [LARGE SCALE GENOMIC DNA]</scope>
    <source>
        <strain evidence="1">P6</strain>
    </source>
</reference>
<accession>A0ACC0WH88</accession>
<proteinExistence type="predicted"/>
<evidence type="ECO:0000313" key="1">
    <source>
        <dbReference type="EMBL" id="KAI9917443.1"/>
    </source>
</evidence>
<name>A0ACC0WH88_9STRA</name>